<keyword evidence="2" id="KW-1185">Reference proteome</keyword>
<feature type="non-terminal residue" evidence="1">
    <location>
        <position position="385"/>
    </location>
</feature>
<protein>
    <submittedName>
        <fullName evidence="1">Uncharacterized protein</fullName>
    </submittedName>
</protein>
<organism evidence="1 2">
    <name type="scientific">Nephila pilipes</name>
    <name type="common">Giant wood spider</name>
    <name type="synonym">Nephila maculata</name>
    <dbReference type="NCBI Taxonomy" id="299642"/>
    <lineage>
        <taxon>Eukaryota</taxon>
        <taxon>Metazoa</taxon>
        <taxon>Ecdysozoa</taxon>
        <taxon>Arthropoda</taxon>
        <taxon>Chelicerata</taxon>
        <taxon>Arachnida</taxon>
        <taxon>Araneae</taxon>
        <taxon>Araneomorphae</taxon>
        <taxon>Entelegynae</taxon>
        <taxon>Araneoidea</taxon>
        <taxon>Nephilidae</taxon>
        <taxon>Nephila</taxon>
    </lineage>
</organism>
<name>A0A8X6U277_NEPPI</name>
<gene>
    <name evidence="1" type="primary">NCL1_48578</name>
    <name evidence="1" type="ORF">NPIL_518441</name>
</gene>
<comment type="caution">
    <text evidence="1">The sequence shown here is derived from an EMBL/GenBank/DDBJ whole genome shotgun (WGS) entry which is preliminary data.</text>
</comment>
<proteinExistence type="predicted"/>
<evidence type="ECO:0000313" key="2">
    <source>
        <dbReference type="Proteomes" id="UP000887013"/>
    </source>
</evidence>
<evidence type="ECO:0000313" key="1">
    <source>
        <dbReference type="EMBL" id="GFT70810.1"/>
    </source>
</evidence>
<sequence length="385" mass="46319">MLFVLPLKDIVAAKIAITLYNDCEILHLCKETKLYLSPEEDWKVIIKKKLPDDVYPLSLQEKIMSLMKPISYEVEMWKEQHETFNGYQVDQRITSKFHWKTDGTIDRLKTASSLIQSDVLPMKQRFRLACNYWQEESVLSIWEQMSAGLRDDFCYIEMDDYLESDFFSNINVIEWIRWHTQIGNSNMREKKWFLAYNWDSVSLQGLLPQKLTPDERLEIINRTFEWNSDDHSCRFCLLLMPADQRLEVIKKNPFKVLKSFLFWPGQRMFIEMAHLVKNDLEDYQFFDLLHIIIHQKILHNWDDFDYFELIREFWSLIPNKCKEFFEGCNMLKPIELIVANSRLKEPDLKKYLLRVQQRENNASEIAMNFGKRFFLPHLHGDTYRH</sequence>
<dbReference type="Proteomes" id="UP000887013">
    <property type="component" value="Unassembled WGS sequence"/>
</dbReference>
<dbReference type="AlphaFoldDB" id="A0A8X6U277"/>
<dbReference type="EMBL" id="BMAW01069833">
    <property type="protein sequence ID" value="GFT70810.1"/>
    <property type="molecule type" value="Genomic_DNA"/>
</dbReference>
<reference evidence="1" key="1">
    <citation type="submission" date="2020-08" db="EMBL/GenBank/DDBJ databases">
        <title>Multicomponent nature underlies the extraordinary mechanical properties of spider dragline silk.</title>
        <authorList>
            <person name="Kono N."/>
            <person name="Nakamura H."/>
            <person name="Mori M."/>
            <person name="Yoshida Y."/>
            <person name="Ohtoshi R."/>
            <person name="Malay A.D."/>
            <person name="Moran D.A.P."/>
            <person name="Tomita M."/>
            <person name="Numata K."/>
            <person name="Arakawa K."/>
        </authorList>
    </citation>
    <scope>NUCLEOTIDE SEQUENCE</scope>
</reference>
<accession>A0A8X6U277</accession>